<reference evidence="3" key="1">
    <citation type="submission" date="2017-10" db="EMBL/GenBank/DDBJ databases">
        <title>Rapid genome shrinkage in a self-fertile nematode reveals novel sperm competition proteins.</title>
        <authorList>
            <person name="Yin D."/>
            <person name="Schwarz E.M."/>
            <person name="Thomas C.G."/>
            <person name="Felde R.L."/>
            <person name="Korf I.F."/>
            <person name="Cutter A.D."/>
            <person name="Schartner C.M."/>
            <person name="Ralston E.J."/>
            <person name="Meyer B.J."/>
            <person name="Haag E.S."/>
        </authorList>
    </citation>
    <scope>NUCLEOTIDE SEQUENCE [LARGE SCALE GENOMIC DNA]</scope>
    <source>
        <strain evidence="3">JU1422</strain>
    </source>
</reference>
<dbReference type="AlphaFoldDB" id="A0A2G5SKU4"/>
<sequence>MGLLSGKGFFVIGLCLFGCVTVLLNGKEAAPHYWKYVMGTETEATSQETLHAVKRSMLVGMNPKTEEVCQVSILKDHTPQIGHILNGSLVQILQNRETRFVQTFVSCADKMRPICHGIDKKYTSECVTVFDSAPAMVRLYNSRGPYTMEFIRVLILQKSISGTTKYFQVPIFCECRLRRQYRDFERPEEEEDDNDDME</sequence>
<dbReference type="EMBL" id="PDUG01000006">
    <property type="protein sequence ID" value="PIC15704.1"/>
    <property type="molecule type" value="Genomic_DNA"/>
</dbReference>
<dbReference type="OrthoDB" id="6381819at2759"/>
<feature type="chain" id="PRO_5013653697" description="Spaetzle domain-containing protein" evidence="1">
    <location>
        <begin position="30"/>
        <end position="198"/>
    </location>
</feature>
<dbReference type="SUPFAM" id="SSF57501">
    <property type="entry name" value="Cystine-knot cytokines"/>
    <property type="match status" value="1"/>
</dbReference>
<evidence type="ECO:0000256" key="1">
    <source>
        <dbReference type="SAM" id="SignalP"/>
    </source>
</evidence>
<organism evidence="2 3">
    <name type="scientific">Caenorhabditis nigoni</name>
    <dbReference type="NCBI Taxonomy" id="1611254"/>
    <lineage>
        <taxon>Eukaryota</taxon>
        <taxon>Metazoa</taxon>
        <taxon>Ecdysozoa</taxon>
        <taxon>Nematoda</taxon>
        <taxon>Chromadorea</taxon>
        <taxon>Rhabditida</taxon>
        <taxon>Rhabditina</taxon>
        <taxon>Rhabditomorpha</taxon>
        <taxon>Rhabditoidea</taxon>
        <taxon>Rhabditidae</taxon>
        <taxon>Peloderinae</taxon>
        <taxon>Caenorhabditis</taxon>
    </lineage>
</organism>
<dbReference type="InterPro" id="IPR029034">
    <property type="entry name" value="Cystine-knot_cytokine"/>
</dbReference>
<accession>A0A2G5SKU4</accession>
<evidence type="ECO:0000313" key="3">
    <source>
        <dbReference type="Proteomes" id="UP000230233"/>
    </source>
</evidence>
<keyword evidence="3" id="KW-1185">Reference proteome</keyword>
<name>A0A2G5SKU4_9PELO</name>
<protein>
    <recommendedName>
        <fullName evidence="4">Spaetzle domain-containing protein</fullName>
    </recommendedName>
</protein>
<gene>
    <name evidence="2" type="primary">Cnig_chr_X.g22574</name>
    <name evidence="2" type="ORF">B9Z55_022574</name>
</gene>
<keyword evidence="1" id="KW-0732">Signal</keyword>
<evidence type="ECO:0008006" key="4">
    <source>
        <dbReference type="Google" id="ProtNLM"/>
    </source>
</evidence>
<dbReference type="Proteomes" id="UP000230233">
    <property type="component" value="Chromosome X"/>
</dbReference>
<proteinExistence type="predicted"/>
<evidence type="ECO:0000313" key="2">
    <source>
        <dbReference type="EMBL" id="PIC15704.1"/>
    </source>
</evidence>
<feature type="signal peptide" evidence="1">
    <location>
        <begin position="1"/>
        <end position="29"/>
    </location>
</feature>
<comment type="caution">
    <text evidence="2">The sequence shown here is derived from an EMBL/GenBank/DDBJ whole genome shotgun (WGS) entry which is preliminary data.</text>
</comment>